<dbReference type="AlphaFoldDB" id="A0A6C0IH30"/>
<dbReference type="EMBL" id="MN740182">
    <property type="protein sequence ID" value="QHT92262.1"/>
    <property type="molecule type" value="Genomic_DNA"/>
</dbReference>
<protein>
    <submittedName>
        <fullName evidence="1">Uncharacterized protein</fullName>
    </submittedName>
</protein>
<organism evidence="1">
    <name type="scientific">viral metagenome</name>
    <dbReference type="NCBI Taxonomy" id="1070528"/>
    <lineage>
        <taxon>unclassified sequences</taxon>
        <taxon>metagenomes</taxon>
        <taxon>organismal metagenomes</taxon>
    </lineage>
</organism>
<proteinExistence type="predicted"/>
<name>A0A6C0IH30_9ZZZZ</name>
<evidence type="ECO:0000313" key="1">
    <source>
        <dbReference type="EMBL" id="QHT92262.1"/>
    </source>
</evidence>
<accession>A0A6C0IH30</accession>
<reference evidence="1" key="1">
    <citation type="journal article" date="2020" name="Nature">
        <title>Giant virus diversity and host interactions through global metagenomics.</title>
        <authorList>
            <person name="Schulz F."/>
            <person name="Roux S."/>
            <person name="Paez-Espino D."/>
            <person name="Jungbluth S."/>
            <person name="Walsh D.A."/>
            <person name="Denef V.J."/>
            <person name="McMahon K.D."/>
            <person name="Konstantinidis K.T."/>
            <person name="Eloe-Fadrosh E.A."/>
            <person name="Kyrpides N.C."/>
            <person name="Woyke T."/>
        </authorList>
    </citation>
    <scope>NUCLEOTIDE SEQUENCE</scope>
    <source>
        <strain evidence="1">GVMAG-M-3300023184-88</strain>
    </source>
</reference>
<sequence length="179" mass="22191">MSISPRQLEKYRENGSDLYTYMCSQFCTKDIDKYNYIKYFEIRDFPNKYSYRYLDKITEECEAIIQPDLLQWIRQERDTEKLFDKTNWKICSETWDYTRAYIGYKILFPYKQYYFQLIIDYFYNFDHSPNEDGNELHLQLGFYGWKDISLEYIQPDNTYIMPSDMSIPEWDKKYFYSLE</sequence>